<keyword evidence="2" id="KW-0472">Membrane</keyword>
<dbReference type="InterPro" id="IPR011990">
    <property type="entry name" value="TPR-like_helical_dom_sf"/>
</dbReference>
<feature type="transmembrane region" description="Helical" evidence="2">
    <location>
        <begin position="130"/>
        <end position="150"/>
    </location>
</feature>
<evidence type="ECO:0000313" key="4">
    <source>
        <dbReference type="EMBL" id="TSE20205.1"/>
    </source>
</evidence>
<dbReference type="Pfam" id="PF13432">
    <property type="entry name" value="TPR_16"/>
    <property type="match status" value="1"/>
</dbReference>
<comment type="caution">
    <text evidence="4">The sequence shown here is derived from an EMBL/GenBank/DDBJ whole genome shotgun (WGS) entry which is preliminary data.</text>
</comment>
<proteinExistence type="predicted"/>
<feature type="transmembrane region" description="Helical" evidence="2">
    <location>
        <begin position="222"/>
        <end position="241"/>
    </location>
</feature>
<organism evidence="4 5">
    <name type="scientific">Tepidimonas alkaliphilus</name>
    <dbReference type="NCBI Taxonomy" id="2588942"/>
    <lineage>
        <taxon>Bacteria</taxon>
        <taxon>Pseudomonadati</taxon>
        <taxon>Pseudomonadota</taxon>
        <taxon>Betaproteobacteria</taxon>
        <taxon>Burkholderiales</taxon>
        <taxon>Tepidimonas</taxon>
    </lineage>
</organism>
<dbReference type="OrthoDB" id="509324at2"/>
<dbReference type="SMART" id="SM00028">
    <property type="entry name" value="TPR"/>
    <property type="match status" value="5"/>
</dbReference>
<feature type="transmembrane region" description="Helical" evidence="2">
    <location>
        <begin position="314"/>
        <end position="335"/>
    </location>
</feature>
<protein>
    <submittedName>
        <fullName evidence="4">Type III secretion low calcium response chaperone LcrH/SycD</fullName>
    </submittedName>
</protein>
<dbReference type="AlphaFoldDB" id="A0A554W9F7"/>
<feature type="transmembrane region" description="Helical" evidence="2">
    <location>
        <begin position="9"/>
        <end position="28"/>
    </location>
</feature>
<sequence length="669" mass="75396">MTEMHLRRAGILTFAVSALAIWLVYWPGLRNEFVFDDFRFIDGSLPLDRPYSFWLGFRSLWSVSFPFIHQVIGPDVAWQRAFNILLHLANAWLLWLLVRWLFDQALRQENAEPPNVKKSGALPIDGAGQAAVALAILLWAVNPVAVYSVIYLIQRSSLMAMFFMLAMFVFFIQALRSKNWYWGLASGLSYGLVLLSKEHAAPSIALLLPIYVFWSRPSFRSLAIFGGGLGLLALLAAVWLIQLKGWKLGAATEDMVKYYLEDIKKVNVNVEGKLYILSLINQLRLFLYYGFLWFVPWTGWLSIDVRTSFPVELFSWHLVGAAMAVVLIAASIYVLIAKRGRVALAGLAILMPAVLFTTELAYVRIQEVFVLYRSYLWSVSWPILVALALTVLKREKAIYILGLGLVILFAWMARDRVASFRDNVTVWKDAVEKIDLEAGPEVLGRWRAPLNLSMGLLQKKDYQEALRYAELADKLKSPEGLGKFNQATALANLGNIDQALTLYEMAEAEGFPRPEILNRDRAIILMAVGRFDEALSSLDKALAITQNKEFRADLLIRAGRAANNSGQYDRAIQYYESLRLVKPDLTAAPIGIAYSYYKKGDVDSALKTLNQSLAKKPTADVLHARSFLFYQMGNRDRALNDINVALVIEPGNPVYQAFKQKVLAGQKVE</sequence>
<evidence type="ECO:0000313" key="5">
    <source>
        <dbReference type="Proteomes" id="UP000315736"/>
    </source>
</evidence>
<feature type="repeat" description="TPR" evidence="1">
    <location>
        <begin position="552"/>
        <end position="585"/>
    </location>
</feature>
<dbReference type="InterPro" id="IPR019734">
    <property type="entry name" value="TPR_rpt"/>
</dbReference>
<feature type="repeat" description="TPR" evidence="1">
    <location>
        <begin position="619"/>
        <end position="652"/>
    </location>
</feature>
<reference evidence="4 5" key="1">
    <citation type="submission" date="2019-07" db="EMBL/GenBank/DDBJ databases">
        <title>Tepidimonas alkaliphilus YIM 72238 draft genome.</title>
        <authorList>
            <person name="Da Costa M.S."/>
            <person name="Froufe H.J.C."/>
            <person name="Egas C."/>
            <person name="Albuquerque L."/>
        </authorList>
    </citation>
    <scope>NUCLEOTIDE SEQUENCE [LARGE SCALE GENOMIC DNA]</scope>
    <source>
        <strain evidence="4 5">YIM 72238</strain>
    </source>
</reference>
<dbReference type="SUPFAM" id="SSF48452">
    <property type="entry name" value="TPR-like"/>
    <property type="match status" value="2"/>
</dbReference>
<evidence type="ECO:0000256" key="2">
    <source>
        <dbReference type="SAM" id="Phobius"/>
    </source>
</evidence>
<feature type="transmembrane region" description="Helical" evidence="2">
    <location>
        <begin position="342"/>
        <end position="363"/>
    </location>
</feature>
<gene>
    <name evidence="4" type="ORF">Talka_01100</name>
</gene>
<dbReference type="InterPro" id="IPR038731">
    <property type="entry name" value="RgtA/B/C-like"/>
</dbReference>
<keyword evidence="2" id="KW-1133">Transmembrane helix</keyword>
<dbReference type="Pfam" id="PF14559">
    <property type="entry name" value="TPR_19"/>
    <property type="match status" value="1"/>
</dbReference>
<dbReference type="RefSeq" id="WP_143890128.1">
    <property type="nucleotide sequence ID" value="NZ_VJNB01000004.1"/>
</dbReference>
<keyword evidence="1" id="KW-0802">TPR repeat</keyword>
<keyword evidence="2" id="KW-0812">Transmembrane</keyword>
<dbReference type="Gene3D" id="1.25.40.10">
    <property type="entry name" value="Tetratricopeptide repeat domain"/>
    <property type="match status" value="1"/>
</dbReference>
<feature type="transmembrane region" description="Helical" evidence="2">
    <location>
        <begin position="397"/>
        <end position="413"/>
    </location>
</feature>
<dbReference type="Pfam" id="PF13231">
    <property type="entry name" value="PMT_2"/>
    <property type="match status" value="1"/>
</dbReference>
<feature type="transmembrane region" description="Helical" evidence="2">
    <location>
        <begin position="51"/>
        <end position="72"/>
    </location>
</feature>
<feature type="transmembrane region" description="Helical" evidence="2">
    <location>
        <begin position="375"/>
        <end position="392"/>
    </location>
</feature>
<feature type="domain" description="Glycosyltransferase RgtA/B/C/D-like" evidence="3">
    <location>
        <begin position="129"/>
        <end position="239"/>
    </location>
</feature>
<evidence type="ECO:0000259" key="3">
    <source>
        <dbReference type="Pfam" id="PF13231"/>
    </source>
</evidence>
<dbReference type="PROSITE" id="PS50005">
    <property type="entry name" value="TPR"/>
    <property type="match status" value="2"/>
</dbReference>
<accession>A0A554W9F7</accession>
<dbReference type="EMBL" id="VJNB01000004">
    <property type="protein sequence ID" value="TSE20205.1"/>
    <property type="molecule type" value="Genomic_DNA"/>
</dbReference>
<feature type="transmembrane region" description="Helical" evidence="2">
    <location>
        <begin position="84"/>
        <end position="102"/>
    </location>
</feature>
<dbReference type="PANTHER" id="PTHR12558">
    <property type="entry name" value="CELL DIVISION CYCLE 16,23,27"/>
    <property type="match status" value="1"/>
</dbReference>
<keyword evidence="5" id="KW-1185">Reference proteome</keyword>
<dbReference type="Proteomes" id="UP000315736">
    <property type="component" value="Unassembled WGS sequence"/>
</dbReference>
<feature type="transmembrane region" description="Helical" evidence="2">
    <location>
        <begin position="157"/>
        <end position="174"/>
    </location>
</feature>
<evidence type="ECO:0000256" key="1">
    <source>
        <dbReference type="PROSITE-ProRule" id="PRU00339"/>
    </source>
</evidence>
<dbReference type="PANTHER" id="PTHR12558:SF13">
    <property type="entry name" value="CELL DIVISION CYCLE PROTEIN 27 HOMOLOG"/>
    <property type="match status" value="1"/>
</dbReference>
<name>A0A554W9F7_9BURK</name>